<comment type="caution">
    <text evidence="2">The sequence shown here is derived from an EMBL/GenBank/DDBJ whole genome shotgun (WGS) entry which is preliminary data.</text>
</comment>
<dbReference type="Proteomes" id="UP000523079">
    <property type="component" value="Unassembled WGS sequence"/>
</dbReference>
<evidence type="ECO:0000313" key="3">
    <source>
        <dbReference type="Proteomes" id="UP000523079"/>
    </source>
</evidence>
<organism evidence="2 3">
    <name type="scientific">Microlunatus kandeliicorticis</name>
    <dbReference type="NCBI Taxonomy" id="1759536"/>
    <lineage>
        <taxon>Bacteria</taxon>
        <taxon>Bacillati</taxon>
        <taxon>Actinomycetota</taxon>
        <taxon>Actinomycetes</taxon>
        <taxon>Propionibacteriales</taxon>
        <taxon>Propionibacteriaceae</taxon>
        <taxon>Microlunatus</taxon>
    </lineage>
</organism>
<reference evidence="2 3" key="1">
    <citation type="submission" date="2020-07" db="EMBL/GenBank/DDBJ databases">
        <title>Sequencing the genomes of 1000 actinobacteria strains.</title>
        <authorList>
            <person name="Klenk H.-P."/>
        </authorList>
    </citation>
    <scope>NUCLEOTIDE SEQUENCE [LARGE SCALE GENOMIC DNA]</scope>
    <source>
        <strain evidence="2 3">DSM 100723</strain>
    </source>
</reference>
<keyword evidence="3" id="KW-1185">Reference proteome</keyword>
<dbReference type="RefSeq" id="WP_182560527.1">
    <property type="nucleotide sequence ID" value="NZ_JACGWT010000004.1"/>
</dbReference>
<evidence type="ECO:0000256" key="1">
    <source>
        <dbReference type="SAM" id="MobiDB-lite"/>
    </source>
</evidence>
<protein>
    <recommendedName>
        <fullName evidence="4">PknH-like extracellular domain-containing protein</fullName>
    </recommendedName>
</protein>
<name>A0A7W3P6F2_9ACTN</name>
<gene>
    <name evidence="2" type="ORF">FHX74_002520</name>
</gene>
<evidence type="ECO:0008006" key="4">
    <source>
        <dbReference type="Google" id="ProtNLM"/>
    </source>
</evidence>
<sequence length="266" mass="27007">MERGAVVAAVLAAVLAGGATGIGLHAWRPDPLGLAGTGAEAADASPGTSGTARASASPKPRRSTGPTPTATPTATTPSPSASAEPSDDSTPAFTERALLQPANLTANGWKSAEMYKRYAGLPGGAITPCAEITTGDTGVVEGYAARYASSHTGAIELVARFSSESAAQREYSQLVNLVANCADSAYEPKLAVSESSRTVEADGVDNVQWWNTTSSDGGRGIIGIVRAQDRIAYLTMSSPDSDPDNTQPGGTTDIAAVLTVAGQRLV</sequence>
<accession>A0A7W3P6F2</accession>
<dbReference type="AlphaFoldDB" id="A0A7W3P6F2"/>
<feature type="compositionally biased region" description="Low complexity" evidence="1">
    <location>
        <begin position="66"/>
        <end position="91"/>
    </location>
</feature>
<dbReference type="EMBL" id="JACGWT010000004">
    <property type="protein sequence ID" value="MBA8794892.1"/>
    <property type="molecule type" value="Genomic_DNA"/>
</dbReference>
<evidence type="ECO:0000313" key="2">
    <source>
        <dbReference type="EMBL" id="MBA8794892.1"/>
    </source>
</evidence>
<feature type="region of interest" description="Disordered" evidence="1">
    <location>
        <begin position="37"/>
        <end position="91"/>
    </location>
</feature>
<proteinExistence type="predicted"/>